<evidence type="ECO:0000259" key="4">
    <source>
        <dbReference type="Pfam" id="PF07804"/>
    </source>
</evidence>
<dbReference type="NCBIfam" id="NF007297">
    <property type="entry name" value="PRK09775.1"/>
    <property type="match status" value="1"/>
</dbReference>
<dbReference type="PANTHER" id="PTHR37419">
    <property type="entry name" value="SERINE/THREONINE-PROTEIN KINASE TOXIN HIPA"/>
    <property type="match status" value="1"/>
</dbReference>
<evidence type="ECO:0000313" key="6">
    <source>
        <dbReference type="Proteomes" id="UP000641025"/>
    </source>
</evidence>
<sequence length="452" mass="50684">MSRTLSDNETRLLAYLATGVRTSEDIQERLKLSQPSVSRLISRVSDKIVIIGNARTRRYTLRRDLRGVGGDFPVFRVDQDGNASSIGVLSAIGHDEYLWQPKGEGAVQYKSLPWFLSDLRPDGFTGRAFVRRLSEALSLPSRIFDWTDDHVLVALACRGEDVMGNLIIGRESLDRYFSLSHEKFALLTQDQLLTAYPEMAKDAMEGQPVGSSAGGEQPKFTVMVDRNGEIEHLLVKFSPPVHSVEGRRWADLLICEHLALDLVNELGIPAVKTALIEAGDRVFLEVARFDRVGRSGRLPMISLRAIDNEFYGRQDNWVAAADRMEADKRLSPEEARNLRWLWVFGDLIANTDKHFGNVSLVAMSAGRFTLRPAYDMLPMFYRPMDGAAPERIFKPPVFSTLAADQWSSALAAAVAFWERASVDERISDRFRQICADNLGKVQSLENGPRLIP</sequence>
<dbReference type="PANTHER" id="PTHR37419:SF8">
    <property type="entry name" value="TOXIN YJJJ"/>
    <property type="match status" value="1"/>
</dbReference>
<dbReference type="EMBL" id="JAEMHK010000002">
    <property type="protein sequence ID" value="MBJ6799319.1"/>
    <property type="molecule type" value="Genomic_DNA"/>
</dbReference>
<name>A0ABS0YMU8_9BACT</name>
<dbReference type="Pfam" id="PF07804">
    <property type="entry name" value="HipA_C"/>
    <property type="match status" value="1"/>
</dbReference>
<comment type="similarity">
    <text evidence="1">Belongs to the HipA Ser/Thr kinase family.</text>
</comment>
<dbReference type="InterPro" id="IPR052028">
    <property type="entry name" value="HipA_Ser/Thr_kinase"/>
</dbReference>
<comment type="caution">
    <text evidence="5">The sequence shown here is derived from an EMBL/GenBank/DDBJ whole genome shotgun (WGS) entry which is preliminary data.</text>
</comment>
<dbReference type="Proteomes" id="UP000641025">
    <property type="component" value="Unassembled WGS sequence"/>
</dbReference>
<evidence type="ECO:0000313" key="5">
    <source>
        <dbReference type="EMBL" id="MBJ6799319.1"/>
    </source>
</evidence>
<organism evidence="5 6">
    <name type="scientific">Geomonas propionica</name>
    <dbReference type="NCBI Taxonomy" id="2798582"/>
    <lineage>
        <taxon>Bacteria</taxon>
        <taxon>Pseudomonadati</taxon>
        <taxon>Thermodesulfobacteriota</taxon>
        <taxon>Desulfuromonadia</taxon>
        <taxon>Geobacterales</taxon>
        <taxon>Geobacteraceae</taxon>
        <taxon>Geomonas</taxon>
    </lineage>
</organism>
<dbReference type="RefSeq" id="WP_199393828.1">
    <property type="nucleotide sequence ID" value="NZ_JAEMHK010000002.1"/>
</dbReference>
<dbReference type="InterPro" id="IPR012893">
    <property type="entry name" value="HipA-like_C"/>
</dbReference>
<reference evidence="5 6" key="1">
    <citation type="submission" date="2020-12" db="EMBL/GenBank/DDBJ databases">
        <title>Geomonas sp. Red259, isolated from paddy soil.</title>
        <authorList>
            <person name="Xu Z."/>
            <person name="Zhang Z."/>
            <person name="Masuda Y."/>
            <person name="Itoh H."/>
            <person name="Senoo K."/>
        </authorList>
    </citation>
    <scope>NUCLEOTIDE SEQUENCE [LARGE SCALE GENOMIC DNA]</scope>
    <source>
        <strain evidence="5 6">Red259</strain>
    </source>
</reference>
<evidence type="ECO:0000256" key="3">
    <source>
        <dbReference type="ARBA" id="ARBA00022777"/>
    </source>
</evidence>
<keyword evidence="2" id="KW-0808">Transferase</keyword>
<protein>
    <submittedName>
        <fullName evidence="5">Type II toxin-antitoxin system HipA family toxin YjjJ</fullName>
    </submittedName>
</protein>
<feature type="domain" description="HipA-like C-terminal" evidence="4">
    <location>
        <begin position="211"/>
        <end position="396"/>
    </location>
</feature>
<accession>A0ABS0YMU8</accession>
<keyword evidence="6" id="KW-1185">Reference proteome</keyword>
<proteinExistence type="inferred from homology"/>
<keyword evidence="3" id="KW-0418">Kinase</keyword>
<evidence type="ECO:0000256" key="1">
    <source>
        <dbReference type="ARBA" id="ARBA00010164"/>
    </source>
</evidence>
<evidence type="ECO:0000256" key="2">
    <source>
        <dbReference type="ARBA" id="ARBA00022679"/>
    </source>
</evidence>
<gene>
    <name evidence="5" type="primary">yjjJ</name>
    <name evidence="5" type="ORF">JFN90_04110</name>
</gene>